<gene>
    <name evidence="9" type="ORF">FVE67_04975</name>
</gene>
<feature type="transmembrane region" description="Helical" evidence="8">
    <location>
        <begin position="997"/>
        <end position="1020"/>
    </location>
</feature>
<dbReference type="InterPro" id="IPR004763">
    <property type="entry name" value="CusA-like"/>
</dbReference>
<feature type="transmembrane region" description="Helical" evidence="8">
    <location>
        <begin position="433"/>
        <end position="457"/>
    </location>
</feature>
<keyword evidence="7 8" id="KW-0472">Membrane</keyword>
<dbReference type="PRINTS" id="PR00702">
    <property type="entry name" value="ACRIFLAVINRP"/>
</dbReference>
<evidence type="ECO:0000256" key="5">
    <source>
        <dbReference type="ARBA" id="ARBA00022692"/>
    </source>
</evidence>
<feature type="transmembrane region" description="Helical" evidence="8">
    <location>
        <begin position="914"/>
        <end position="938"/>
    </location>
</feature>
<dbReference type="NCBIfam" id="TIGR00914">
    <property type="entry name" value="2A0601"/>
    <property type="match status" value="1"/>
</dbReference>
<dbReference type="Gene3D" id="3.30.70.1430">
    <property type="entry name" value="Multidrug efflux transporter AcrB pore domain"/>
    <property type="match status" value="2"/>
</dbReference>
<evidence type="ECO:0000256" key="1">
    <source>
        <dbReference type="ARBA" id="ARBA00004651"/>
    </source>
</evidence>
<dbReference type="AlphaFoldDB" id="A0A6H1WSN1"/>
<dbReference type="EMBL" id="CP042909">
    <property type="protein sequence ID" value="QJA06192.1"/>
    <property type="molecule type" value="Genomic_DNA"/>
</dbReference>
<comment type="similarity">
    <text evidence="2">Belongs to the resistance-nodulation-cell division (RND) (TC 2.A.6) family.</text>
</comment>
<dbReference type="PANTHER" id="PTHR32063:SF19">
    <property type="entry name" value="CATION EFFLUX SYSTEM PROTEIN CUSA"/>
    <property type="match status" value="1"/>
</dbReference>
<dbReference type="SUPFAM" id="SSF82714">
    <property type="entry name" value="Multidrug efflux transporter AcrB TolC docking domain, DN and DC subdomains"/>
    <property type="match status" value="2"/>
</dbReference>
<dbReference type="Gene3D" id="1.20.1640.10">
    <property type="entry name" value="Multidrug efflux transporter AcrB transmembrane domain"/>
    <property type="match status" value="2"/>
</dbReference>
<dbReference type="Gene3D" id="3.30.2090.10">
    <property type="entry name" value="Multidrug efflux transporter AcrB TolC docking domain, DN and DC subdomains"/>
    <property type="match status" value="2"/>
</dbReference>
<feature type="transmembrane region" description="Helical" evidence="8">
    <location>
        <begin position="970"/>
        <end position="991"/>
    </location>
</feature>
<dbReference type="GO" id="GO:0042910">
    <property type="term" value="F:xenobiotic transmembrane transporter activity"/>
    <property type="evidence" value="ECO:0007669"/>
    <property type="project" value="TreeGrafter"/>
</dbReference>
<dbReference type="GO" id="GO:0005886">
    <property type="term" value="C:plasma membrane"/>
    <property type="evidence" value="ECO:0007669"/>
    <property type="project" value="UniProtKB-SubCell"/>
</dbReference>
<evidence type="ECO:0000256" key="6">
    <source>
        <dbReference type="ARBA" id="ARBA00022989"/>
    </source>
</evidence>
<dbReference type="InterPro" id="IPR001036">
    <property type="entry name" value="Acrflvin-R"/>
</dbReference>
<feature type="transmembrane region" description="Helical" evidence="8">
    <location>
        <begin position="888"/>
        <end position="908"/>
    </location>
</feature>
<feature type="transmembrane region" description="Helical" evidence="8">
    <location>
        <begin position="477"/>
        <end position="500"/>
    </location>
</feature>
<feature type="transmembrane region" description="Helical" evidence="8">
    <location>
        <begin position="521"/>
        <end position="544"/>
    </location>
</feature>
<dbReference type="SUPFAM" id="SSF82693">
    <property type="entry name" value="Multidrug efflux transporter AcrB pore domain, PN1, PN2, PC1 and PC2 subdomains"/>
    <property type="match status" value="2"/>
</dbReference>
<comment type="subcellular location">
    <subcellularLocation>
        <location evidence="1">Cell membrane</location>
        <topology evidence="1">Multi-pass membrane protein</topology>
    </subcellularLocation>
</comment>
<evidence type="ECO:0000256" key="4">
    <source>
        <dbReference type="ARBA" id="ARBA00022475"/>
    </source>
</evidence>
<dbReference type="Gene3D" id="3.30.70.1320">
    <property type="entry name" value="Multidrug efflux transporter AcrB pore domain like"/>
    <property type="match status" value="1"/>
</dbReference>
<dbReference type="Pfam" id="PF00873">
    <property type="entry name" value="ACR_tran"/>
    <property type="match status" value="1"/>
</dbReference>
<evidence type="ECO:0000256" key="7">
    <source>
        <dbReference type="ARBA" id="ARBA00023136"/>
    </source>
</evidence>
<dbReference type="RefSeq" id="WP_168719540.1">
    <property type="nucleotide sequence ID" value="NZ_CP042909.1"/>
</dbReference>
<sequence>MVTTIIEACGRRPALVLATTVFLLFGAWWALHRVPLDAIPDLSDVQVIVVAEWPGQSPDLMEDQITYPVISSLLAVPRVKTVRGYSYFGQAFIYVLFKDGTDLYWARSRVLEYLAQIRDRLPSGARLTLGPDATGVGWVFEYALVDESGKNDLARLRTFQDFYLKPWLEALPGVAEVASVGGFVKEYQVLLDPVKLYVHGLSVPEVLQALRRSNLEVGGRTLEISGKEVFVRGRGYVKGVEDLRRVVLREDPQTGTPLTLGQVAEIQLGPALRRGAAELNGRGEVVGGIVVMRYGENALNVIRKVKERLREIEPQLPPGVKLVITYDRSDLILRAIHTLKKTLVEEMVVVSLVVFLFLLHPPSALVVVIVLPMAVALSFIPMYFLRITANIMSLGGIAIAIGAMVDAVIVLVENAHKHLERETGARREIVLKAAREVGPPIFFSLLVITVSFLPVFALEAQEGRLFKPLAYTKTFSMALAALLSITLAPALMVWFVRRAFPEGRNPLSRLLIALYRPVLRLALRFKWAVVGASLLALATTVPLWRSLGSEFMPPLNEGSILYMPTTLPGISITEAVRVLQLQDRLIREIPEVETVFGKVGRAETATDPAPLSMVETTILLKPRNQWRPGLTWEKLIAELDRTVHLPGWTNAWTMPIKARIDMLTTGLRTPVGIKIYGEDLSTIQRIGEELEALLRRVPGTRSVYAERTSGGYYLDLIPDRRACARYGLQIGEVLETFRAAVGGVVVDHTVEGRERYGILVRYAREFREDPEDLGQVLVKTPSGALIPLSAVARIERREGPPMIKDENGFRVGYVYVDVAGRDVGSYVAEARRLVRERLRLPPGYFLEWSGQYLYLQRVKHRLLLMVPLTLFLIFFLLYLHFGDLFRVLLVMLSVPFALVGSVWLLWLLKYHLSVAVGVGMIALAGVAAETGVVMLVYLDGALSRRGKRLSRESLREAVLEGAVMRLRPKVMTVATTMVGLLPLLWSSGTGADVMRRIAAPMIGGLVTSTLVTLVLLPVLYEWWHLRRLKNSA</sequence>
<keyword evidence="3" id="KW-0813">Transport</keyword>
<evidence type="ECO:0000313" key="9">
    <source>
        <dbReference type="EMBL" id="QJA06192.1"/>
    </source>
</evidence>
<keyword evidence="4" id="KW-1003">Cell membrane</keyword>
<dbReference type="Gene3D" id="3.30.70.1440">
    <property type="entry name" value="Multidrug efflux transporter AcrB pore domain"/>
    <property type="match status" value="1"/>
</dbReference>
<protein>
    <submittedName>
        <fullName evidence="9">Efflux RND transporter permease subunit</fullName>
    </submittedName>
</protein>
<feature type="transmembrane region" description="Helical" evidence="8">
    <location>
        <begin position="364"/>
        <end position="385"/>
    </location>
</feature>
<proteinExistence type="inferred from homology"/>
<keyword evidence="10" id="KW-1185">Reference proteome</keyword>
<dbReference type="GO" id="GO:0008324">
    <property type="term" value="F:monoatomic cation transmembrane transporter activity"/>
    <property type="evidence" value="ECO:0007669"/>
    <property type="project" value="InterPro"/>
</dbReference>
<organism evidence="9 10">
    <name type="scientific">Thermosulfurimonas marina</name>
    <dbReference type="NCBI Taxonomy" id="2047767"/>
    <lineage>
        <taxon>Bacteria</taxon>
        <taxon>Pseudomonadati</taxon>
        <taxon>Thermodesulfobacteriota</taxon>
        <taxon>Thermodesulfobacteria</taxon>
        <taxon>Thermodesulfobacteriales</taxon>
        <taxon>Thermodesulfobacteriaceae</taxon>
        <taxon>Thermosulfurimonas</taxon>
    </lineage>
</organism>
<reference evidence="9 10" key="1">
    <citation type="submission" date="2019-08" db="EMBL/GenBank/DDBJ databases">
        <title>Complete genome sequence of Thermosulfurimonas marina SU872T, an anaerobic thermophilic chemolithoautotrophic bacterium isolated from a shallow marine hydrothermal vent.</title>
        <authorList>
            <person name="Allioux M."/>
            <person name="Jebbar M."/>
            <person name="Slobodkina G."/>
            <person name="Slobodkin A."/>
            <person name="Moalic Y."/>
            <person name="Frolova A."/>
            <person name="Shao Z."/>
            <person name="Alain K."/>
        </authorList>
    </citation>
    <scope>NUCLEOTIDE SEQUENCE [LARGE SCALE GENOMIC DNA]</scope>
    <source>
        <strain evidence="9 10">SU872</strain>
    </source>
</reference>
<dbReference type="SUPFAM" id="SSF82866">
    <property type="entry name" value="Multidrug efflux transporter AcrB transmembrane domain"/>
    <property type="match status" value="2"/>
</dbReference>
<dbReference type="InterPro" id="IPR027463">
    <property type="entry name" value="AcrB_DN_DC_subdom"/>
</dbReference>
<feature type="transmembrane region" description="Helical" evidence="8">
    <location>
        <begin position="12"/>
        <end position="31"/>
    </location>
</feature>
<dbReference type="PANTHER" id="PTHR32063">
    <property type="match status" value="1"/>
</dbReference>
<feature type="transmembrane region" description="Helical" evidence="8">
    <location>
        <begin position="391"/>
        <end position="412"/>
    </location>
</feature>
<evidence type="ECO:0000313" key="10">
    <source>
        <dbReference type="Proteomes" id="UP000501253"/>
    </source>
</evidence>
<feature type="transmembrane region" description="Helical" evidence="8">
    <location>
        <begin position="342"/>
        <end position="359"/>
    </location>
</feature>
<keyword evidence="5 8" id="KW-0812">Transmembrane</keyword>
<accession>A0A6H1WSN1</accession>
<feature type="transmembrane region" description="Helical" evidence="8">
    <location>
        <begin position="862"/>
        <end position="881"/>
    </location>
</feature>
<dbReference type="Proteomes" id="UP000501253">
    <property type="component" value="Chromosome"/>
</dbReference>
<evidence type="ECO:0000256" key="8">
    <source>
        <dbReference type="SAM" id="Phobius"/>
    </source>
</evidence>
<evidence type="ECO:0000256" key="3">
    <source>
        <dbReference type="ARBA" id="ARBA00022448"/>
    </source>
</evidence>
<evidence type="ECO:0000256" key="2">
    <source>
        <dbReference type="ARBA" id="ARBA00010942"/>
    </source>
</evidence>
<dbReference type="KEGG" id="tmai:FVE67_04975"/>
<keyword evidence="6 8" id="KW-1133">Transmembrane helix</keyword>
<name>A0A6H1WSN1_9BACT</name>